<proteinExistence type="predicted"/>
<dbReference type="InterPro" id="IPR000157">
    <property type="entry name" value="TIR_dom"/>
</dbReference>
<dbReference type="EMBL" id="JADQDQ010000002">
    <property type="protein sequence ID" value="MBF9236605.1"/>
    <property type="molecule type" value="Genomic_DNA"/>
</dbReference>
<feature type="domain" description="TIR" evidence="1">
    <location>
        <begin position="125"/>
        <end position="258"/>
    </location>
</feature>
<keyword evidence="3" id="KW-1185">Reference proteome</keyword>
<gene>
    <name evidence="2" type="ORF">I2I05_04275</name>
</gene>
<organism evidence="2 3">
    <name type="scientific">Hymenobacter jeongseonensis</name>
    <dbReference type="NCBI Taxonomy" id="2791027"/>
    <lineage>
        <taxon>Bacteria</taxon>
        <taxon>Pseudomonadati</taxon>
        <taxon>Bacteroidota</taxon>
        <taxon>Cytophagia</taxon>
        <taxon>Cytophagales</taxon>
        <taxon>Hymenobacteraceae</taxon>
        <taxon>Hymenobacter</taxon>
    </lineage>
</organism>
<keyword evidence="2" id="KW-0675">Receptor</keyword>
<dbReference type="PROSITE" id="PS50104">
    <property type="entry name" value="TIR"/>
    <property type="match status" value="1"/>
</dbReference>
<dbReference type="SUPFAM" id="SSF52200">
    <property type="entry name" value="Toll/Interleukin receptor TIR domain"/>
    <property type="match status" value="1"/>
</dbReference>
<dbReference type="Gene3D" id="3.40.50.10140">
    <property type="entry name" value="Toll/interleukin-1 receptor homology (TIR) domain"/>
    <property type="match status" value="1"/>
</dbReference>
<name>A0ABS0IE72_9BACT</name>
<reference evidence="2 3" key="1">
    <citation type="submission" date="2020-11" db="EMBL/GenBank/DDBJ databases">
        <authorList>
            <person name="Kim M.K."/>
        </authorList>
    </citation>
    <scope>NUCLEOTIDE SEQUENCE [LARGE SCALE GENOMIC DNA]</scope>
    <source>
        <strain evidence="2 3">BT683</strain>
    </source>
</reference>
<protein>
    <submittedName>
        <fullName evidence="2">Toll/interleukin-1 receptor domain-containing protein</fullName>
    </submittedName>
</protein>
<dbReference type="Proteomes" id="UP000597617">
    <property type="component" value="Unassembled WGS sequence"/>
</dbReference>
<comment type="caution">
    <text evidence="2">The sequence shown here is derived from an EMBL/GenBank/DDBJ whole genome shotgun (WGS) entry which is preliminary data.</text>
</comment>
<dbReference type="RefSeq" id="WP_196280997.1">
    <property type="nucleotide sequence ID" value="NZ_JADQDQ010000002.1"/>
</dbReference>
<accession>A0ABS0IE72</accession>
<dbReference type="InterPro" id="IPR035897">
    <property type="entry name" value="Toll_tir_struct_dom_sf"/>
</dbReference>
<evidence type="ECO:0000313" key="2">
    <source>
        <dbReference type="EMBL" id="MBF9236605.1"/>
    </source>
</evidence>
<dbReference type="Pfam" id="PF13676">
    <property type="entry name" value="TIR_2"/>
    <property type="match status" value="1"/>
</dbReference>
<evidence type="ECO:0000313" key="3">
    <source>
        <dbReference type="Proteomes" id="UP000597617"/>
    </source>
</evidence>
<evidence type="ECO:0000259" key="1">
    <source>
        <dbReference type="PROSITE" id="PS50104"/>
    </source>
</evidence>
<sequence>MDLELKIKRLERALEKAESVKGKSRTHSEFKAWQHHTNSTMLAVFGAESYQTKQIQSIKYTPKHNSKLVAETDEAFKARRQVAVDYCLTIAIGTLTEYLLDLKEEMQHNRLGSQSSSEKLSDSSRVNRVFISHATTDRKYVEELVDLLKLMGLNRSQIFCTSVRGYGIPLGANFLNEIKAQISNDVLVLFVFSSNFYASPICLAELGAAWALSKQHIPVVIPPFGFSDIKSVLPHTQGLMLNDKLEINELATKVESLFGLDGDQRNDDWERSRDRVVERINTTIAQDAAALTAKTHEVGVSRPPKDWR</sequence>